<evidence type="ECO:0000313" key="8">
    <source>
        <dbReference type="EMBL" id="KAG5675962.1"/>
    </source>
</evidence>
<feature type="compositionally biased region" description="Low complexity" evidence="6">
    <location>
        <begin position="407"/>
        <end position="417"/>
    </location>
</feature>
<feature type="transmembrane region" description="Helical" evidence="7">
    <location>
        <begin position="29"/>
        <end position="46"/>
    </location>
</feature>
<dbReference type="Proteomes" id="UP001107558">
    <property type="component" value="Chromosome 2"/>
</dbReference>
<reference evidence="8" key="1">
    <citation type="submission" date="2021-03" db="EMBL/GenBank/DDBJ databases">
        <title>Chromosome level genome of the anhydrobiotic midge Polypedilum vanderplanki.</title>
        <authorList>
            <person name="Yoshida Y."/>
            <person name="Kikawada T."/>
            <person name="Gusev O."/>
        </authorList>
    </citation>
    <scope>NUCLEOTIDE SEQUENCE</scope>
    <source>
        <strain evidence="8">NIAS01</strain>
        <tissue evidence="8">Whole body or cell culture</tissue>
    </source>
</reference>
<feature type="compositionally biased region" description="Low complexity" evidence="6">
    <location>
        <begin position="471"/>
        <end position="482"/>
    </location>
</feature>
<evidence type="ECO:0000256" key="1">
    <source>
        <dbReference type="ARBA" id="ARBA00004141"/>
    </source>
</evidence>
<organism evidence="8 9">
    <name type="scientific">Polypedilum vanderplanki</name>
    <name type="common">Sleeping chironomid midge</name>
    <dbReference type="NCBI Taxonomy" id="319348"/>
    <lineage>
        <taxon>Eukaryota</taxon>
        <taxon>Metazoa</taxon>
        <taxon>Ecdysozoa</taxon>
        <taxon>Arthropoda</taxon>
        <taxon>Hexapoda</taxon>
        <taxon>Insecta</taxon>
        <taxon>Pterygota</taxon>
        <taxon>Neoptera</taxon>
        <taxon>Endopterygota</taxon>
        <taxon>Diptera</taxon>
        <taxon>Nematocera</taxon>
        <taxon>Chironomoidea</taxon>
        <taxon>Chironomidae</taxon>
        <taxon>Chironominae</taxon>
        <taxon>Polypedilum</taxon>
        <taxon>Polypedilum</taxon>
    </lineage>
</organism>
<evidence type="ECO:0000256" key="7">
    <source>
        <dbReference type="SAM" id="Phobius"/>
    </source>
</evidence>
<dbReference type="PANTHER" id="PTHR19139">
    <property type="entry name" value="AQUAPORIN TRANSPORTER"/>
    <property type="match status" value="1"/>
</dbReference>
<sequence length="489" mass="55189">MYSVSLPGYQGNLQNAISHSSAVSSWERFGVEMILTFVVVFTYFVSTSTHRKVFGNAAAMIGAAYSACNFVSMPYLNPARSLGPSFVLNKWENHWIFWMGPLAGGAISGILFEIIFNSKKHRQHSKDSEESSSMNSDEDINYDLDLEKANAIQPKFHGGNFNTYRSAQGNGQKQMLQQNMCQTMYQSKIEREPIYGGTRSLYCRSPPLTRANLHRSQSVYTKSNVAINREATSGVIRAGPLVPAQSLYPLRVAPSSQQNTHLQNQNVQNQLQQRSESIYGIRSSMRQSSNTERNMSERMPERDREQTSFQPIYGGRNNPTPNETLNYDTREEPVKYGRRPDSVYGMSNRRIQSAQSDDSSYGSYHGSSLTPPTRGPATNQNGSFHQNGTMINQHQTYGMLPLPNPPNSHHQNSQQNHHQQKSENERKLSTSTNSSQIQRSVEFKDYSQKTSSASGNGHPNQNPLPPPPPQHQQQQQQQQNYQMHSIRQN</sequence>
<comment type="similarity">
    <text evidence="5">Belongs to the MIP/aquaporin (TC 1.A.8) family.</text>
</comment>
<dbReference type="Gene3D" id="1.20.1080.10">
    <property type="entry name" value="Glycerol uptake facilitator protein"/>
    <property type="match status" value="1"/>
</dbReference>
<feature type="compositionally biased region" description="Polar residues" evidence="6">
    <location>
        <begin position="376"/>
        <end position="396"/>
    </location>
</feature>
<evidence type="ECO:0000256" key="4">
    <source>
        <dbReference type="ARBA" id="ARBA00023136"/>
    </source>
</evidence>
<name>A0A9J6C1S1_POLVA</name>
<dbReference type="Pfam" id="PF00230">
    <property type="entry name" value="MIP"/>
    <property type="match status" value="1"/>
</dbReference>
<feature type="compositionally biased region" description="Basic and acidic residues" evidence="6">
    <location>
        <begin position="328"/>
        <end position="341"/>
    </location>
</feature>
<feature type="compositionally biased region" description="Polar residues" evidence="6">
    <location>
        <begin position="284"/>
        <end position="293"/>
    </location>
</feature>
<evidence type="ECO:0000256" key="2">
    <source>
        <dbReference type="ARBA" id="ARBA00022692"/>
    </source>
</evidence>
<feature type="compositionally biased region" description="Basic and acidic residues" evidence="6">
    <location>
        <begin position="294"/>
        <end position="306"/>
    </location>
</feature>
<dbReference type="InterPro" id="IPR034294">
    <property type="entry name" value="Aquaporin_transptr"/>
</dbReference>
<dbReference type="GO" id="GO:0015250">
    <property type="term" value="F:water channel activity"/>
    <property type="evidence" value="ECO:0007669"/>
    <property type="project" value="TreeGrafter"/>
</dbReference>
<feature type="region of interest" description="Disordered" evidence="6">
    <location>
        <begin position="278"/>
        <end position="489"/>
    </location>
</feature>
<evidence type="ECO:0000256" key="6">
    <source>
        <dbReference type="SAM" id="MobiDB-lite"/>
    </source>
</evidence>
<protein>
    <submittedName>
        <fullName evidence="8">Uncharacterized protein</fullName>
    </submittedName>
</protein>
<keyword evidence="3 7" id="KW-1133">Transmembrane helix</keyword>
<keyword evidence="9" id="KW-1185">Reference proteome</keyword>
<feature type="compositionally biased region" description="Polar residues" evidence="6">
    <location>
        <begin position="429"/>
        <end position="439"/>
    </location>
</feature>
<gene>
    <name evidence="8" type="ORF">PVAND_005818</name>
</gene>
<accession>A0A9J6C1S1</accession>
<evidence type="ECO:0000256" key="3">
    <source>
        <dbReference type="ARBA" id="ARBA00022989"/>
    </source>
</evidence>
<dbReference type="EMBL" id="JADBJN010000002">
    <property type="protein sequence ID" value="KAG5675962.1"/>
    <property type="molecule type" value="Genomic_DNA"/>
</dbReference>
<dbReference type="AlphaFoldDB" id="A0A9J6C1S1"/>
<dbReference type="SUPFAM" id="SSF81338">
    <property type="entry name" value="Aquaporin-like"/>
    <property type="match status" value="1"/>
</dbReference>
<comment type="subcellular location">
    <subcellularLocation>
        <location evidence="1">Membrane</location>
        <topology evidence="1">Multi-pass membrane protein</topology>
    </subcellularLocation>
</comment>
<keyword evidence="2 5" id="KW-0812">Transmembrane</keyword>
<feature type="transmembrane region" description="Helical" evidence="7">
    <location>
        <begin position="53"/>
        <end position="75"/>
    </location>
</feature>
<dbReference type="GO" id="GO:0005886">
    <property type="term" value="C:plasma membrane"/>
    <property type="evidence" value="ECO:0007669"/>
    <property type="project" value="TreeGrafter"/>
</dbReference>
<evidence type="ECO:0000256" key="5">
    <source>
        <dbReference type="RuleBase" id="RU000477"/>
    </source>
</evidence>
<keyword evidence="4 7" id="KW-0472">Membrane</keyword>
<feature type="compositionally biased region" description="Polar residues" evidence="6">
    <location>
        <begin position="317"/>
        <end position="327"/>
    </location>
</feature>
<dbReference type="InterPro" id="IPR000425">
    <property type="entry name" value="MIP"/>
</dbReference>
<comment type="caution">
    <text evidence="8">The sequence shown here is derived from an EMBL/GenBank/DDBJ whole genome shotgun (WGS) entry which is preliminary data.</text>
</comment>
<dbReference type="OrthoDB" id="3222at2759"/>
<dbReference type="PANTHER" id="PTHR19139:SF268">
    <property type="entry name" value="NEUROGENIC PROTEIN BIG BRAIN"/>
    <property type="match status" value="1"/>
</dbReference>
<evidence type="ECO:0000313" key="9">
    <source>
        <dbReference type="Proteomes" id="UP001107558"/>
    </source>
</evidence>
<proteinExistence type="inferred from homology"/>
<dbReference type="InterPro" id="IPR023271">
    <property type="entry name" value="Aquaporin-like"/>
</dbReference>
<keyword evidence="5" id="KW-0813">Transport</keyword>
<feature type="compositionally biased region" description="Low complexity" evidence="6">
    <location>
        <begin position="356"/>
        <end position="368"/>
    </location>
</feature>
<dbReference type="PRINTS" id="PR00783">
    <property type="entry name" value="MINTRINSICP"/>
</dbReference>
<feature type="transmembrane region" description="Helical" evidence="7">
    <location>
        <begin position="95"/>
        <end position="116"/>
    </location>
</feature>
<feature type="compositionally biased region" description="Polar residues" evidence="6">
    <location>
        <begin position="448"/>
        <end position="458"/>
    </location>
</feature>